<gene>
    <name evidence="2" type="ORF">AAFF_G00388070</name>
</gene>
<proteinExistence type="predicted"/>
<accession>A0AAD7SEQ0</accession>
<feature type="compositionally biased region" description="Polar residues" evidence="1">
    <location>
        <begin position="7"/>
        <end position="16"/>
    </location>
</feature>
<evidence type="ECO:0000313" key="3">
    <source>
        <dbReference type="Proteomes" id="UP001221898"/>
    </source>
</evidence>
<feature type="region of interest" description="Disordered" evidence="1">
    <location>
        <begin position="1"/>
        <end position="33"/>
    </location>
</feature>
<keyword evidence="3" id="KW-1185">Reference proteome</keyword>
<reference evidence="2" key="1">
    <citation type="journal article" date="2023" name="Science">
        <title>Genome structures resolve the early diversification of teleost fishes.</title>
        <authorList>
            <person name="Parey E."/>
            <person name="Louis A."/>
            <person name="Montfort J."/>
            <person name="Bouchez O."/>
            <person name="Roques C."/>
            <person name="Iampietro C."/>
            <person name="Lluch J."/>
            <person name="Castinel A."/>
            <person name="Donnadieu C."/>
            <person name="Desvignes T."/>
            <person name="Floi Bucao C."/>
            <person name="Jouanno E."/>
            <person name="Wen M."/>
            <person name="Mejri S."/>
            <person name="Dirks R."/>
            <person name="Jansen H."/>
            <person name="Henkel C."/>
            <person name="Chen W.J."/>
            <person name="Zahm M."/>
            <person name="Cabau C."/>
            <person name="Klopp C."/>
            <person name="Thompson A.W."/>
            <person name="Robinson-Rechavi M."/>
            <person name="Braasch I."/>
            <person name="Lecointre G."/>
            <person name="Bobe J."/>
            <person name="Postlethwait J.H."/>
            <person name="Berthelot C."/>
            <person name="Roest Crollius H."/>
            <person name="Guiguen Y."/>
        </authorList>
    </citation>
    <scope>NUCLEOTIDE SEQUENCE</scope>
    <source>
        <strain evidence="2">NC1722</strain>
    </source>
</reference>
<name>A0AAD7SEQ0_9TELE</name>
<protein>
    <submittedName>
        <fullName evidence="2">Uncharacterized protein</fullName>
    </submittedName>
</protein>
<comment type="caution">
    <text evidence="2">The sequence shown here is derived from an EMBL/GenBank/DDBJ whole genome shotgun (WGS) entry which is preliminary data.</text>
</comment>
<organism evidence="2 3">
    <name type="scientific">Aldrovandia affinis</name>
    <dbReference type="NCBI Taxonomy" id="143900"/>
    <lineage>
        <taxon>Eukaryota</taxon>
        <taxon>Metazoa</taxon>
        <taxon>Chordata</taxon>
        <taxon>Craniata</taxon>
        <taxon>Vertebrata</taxon>
        <taxon>Euteleostomi</taxon>
        <taxon>Actinopterygii</taxon>
        <taxon>Neopterygii</taxon>
        <taxon>Teleostei</taxon>
        <taxon>Notacanthiformes</taxon>
        <taxon>Halosauridae</taxon>
        <taxon>Aldrovandia</taxon>
    </lineage>
</organism>
<dbReference type="Proteomes" id="UP001221898">
    <property type="component" value="Unassembled WGS sequence"/>
</dbReference>
<dbReference type="EMBL" id="JAINUG010000072">
    <property type="protein sequence ID" value="KAJ8401225.1"/>
    <property type="molecule type" value="Genomic_DNA"/>
</dbReference>
<sequence length="214" mass="22614">MQKYSPGFSQATSSPGPSGLNAKRESSEPDNSLTVRREKQLYLQLFRLPFKQAAIFLMFSCLGAAARLQGPERGSALGSMAAGATVTQGGGVSPLGSALTVCSVNKYTCYYRRVMASGAWVRGPEGVSSGSEGAGEMGDTLMETHSSSVLTPTVLIAQPVHLRTWQGSDAAAMQSVETAARPPPRLSQRALPVWRQSGRSMFSAARSPERSSGP</sequence>
<feature type="region of interest" description="Disordered" evidence="1">
    <location>
        <begin position="177"/>
        <end position="214"/>
    </location>
</feature>
<evidence type="ECO:0000313" key="2">
    <source>
        <dbReference type="EMBL" id="KAJ8401225.1"/>
    </source>
</evidence>
<dbReference type="AlphaFoldDB" id="A0AAD7SEQ0"/>
<evidence type="ECO:0000256" key="1">
    <source>
        <dbReference type="SAM" id="MobiDB-lite"/>
    </source>
</evidence>